<dbReference type="STRING" id="478.A7456_01365"/>
<proteinExistence type="predicted"/>
<evidence type="ECO:0000256" key="1">
    <source>
        <dbReference type="SAM" id="Phobius"/>
    </source>
</evidence>
<evidence type="ECO:0000313" key="7">
    <source>
        <dbReference type="Proteomes" id="UP000594834"/>
    </source>
</evidence>
<accession>A0A1B8PKJ1</accession>
<keyword evidence="7" id="KW-1185">Reference proteome</keyword>
<dbReference type="Proteomes" id="UP000092575">
    <property type="component" value="Unassembled WGS sequence"/>
</dbReference>
<feature type="transmembrane region" description="Helical" evidence="1">
    <location>
        <begin position="35"/>
        <end position="51"/>
    </location>
</feature>
<gene>
    <name evidence="3" type="ORF">A7456_01365</name>
    <name evidence="2" type="ORF">A9Z60_08135</name>
    <name evidence="4" type="ORF">I6G26_03850</name>
</gene>
<evidence type="ECO:0000313" key="5">
    <source>
        <dbReference type="Proteomes" id="UP000092575"/>
    </source>
</evidence>
<evidence type="ECO:0000313" key="6">
    <source>
        <dbReference type="Proteomes" id="UP000092671"/>
    </source>
</evidence>
<dbReference type="EMBL" id="CP065728">
    <property type="protein sequence ID" value="QPT45150.1"/>
    <property type="molecule type" value="Genomic_DNA"/>
</dbReference>
<name>A0A1B8PKJ1_MORNO</name>
<dbReference type="Proteomes" id="UP000594834">
    <property type="component" value="Chromosome"/>
</dbReference>
<protein>
    <recommendedName>
        <fullName evidence="8">YcxB-like protein domain-containing protein</fullName>
    </recommendedName>
</protein>
<evidence type="ECO:0000313" key="3">
    <source>
        <dbReference type="EMBL" id="OBX84855.1"/>
    </source>
</evidence>
<feature type="transmembrane region" description="Helical" evidence="1">
    <location>
        <begin position="12"/>
        <end position="29"/>
    </location>
</feature>
<dbReference type="AlphaFoldDB" id="A0A1B8PKJ1"/>
<keyword evidence="1" id="KW-0472">Membrane</keyword>
<reference evidence="2 6" key="2">
    <citation type="submission" date="2016-06" db="EMBL/GenBank/DDBJ databases">
        <title>Draft genome of Moraxella nonliquefaciens CCUG 60284.</title>
        <authorList>
            <person name="Salva-Serra F."/>
            <person name="Engstrom-Jakobsson H."/>
            <person name="Thorell K."/>
            <person name="Gonzales-Siles L."/>
            <person name="Karlsson R."/>
            <person name="Boulund F."/>
            <person name="Engstrand L."/>
            <person name="Kristiansson E."/>
            <person name="Moore E."/>
        </authorList>
    </citation>
    <scope>NUCLEOTIDE SEQUENCE [LARGE SCALE GENOMIC DNA]</scope>
    <source>
        <strain evidence="2 6">CCUG 60284</strain>
    </source>
</reference>
<dbReference type="Proteomes" id="UP000092671">
    <property type="component" value="Unassembled WGS sequence"/>
</dbReference>
<dbReference type="EMBL" id="LXTW01000012">
    <property type="protein sequence ID" value="OBX84855.1"/>
    <property type="molecule type" value="Genomic_DNA"/>
</dbReference>
<dbReference type="RefSeq" id="WP_066884488.1">
    <property type="nucleotide sequence ID" value="NZ_CP065728.1"/>
</dbReference>
<dbReference type="OrthoDB" id="6649635at2"/>
<sequence length="134" mass="15668">MFVDISIKETAYNLPIKIGVLVITLLLMVMMDVLWWQYVVVTLVWTLCLWMDKVRAIAIHELSTHDPDDVWYLGMYDKANRQIWQAYLSDVTLMGQSVVMTFGVIVPYEMTHQITIHHSMVSEQDFRQLASLQM</sequence>
<reference evidence="3 5" key="1">
    <citation type="submission" date="2016-05" db="EMBL/GenBank/DDBJ databases">
        <title>Draft genome sequence of Moraxella nonliquefaciens CCUG 348T.</title>
        <authorList>
            <person name="Salva-Serra F."/>
            <person name="Engstrom-Jakobsson H."/>
            <person name="Thorell K."/>
            <person name="Gonzales-Siles L."/>
            <person name="Karlsson R."/>
            <person name="Boulund F."/>
            <person name="Engstrand L."/>
            <person name="Kristiansson E."/>
            <person name="Moore E."/>
        </authorList>
    </citation>
    <scope>NUCLEOTIDE SEQUENCE [LARGE SCALE GENOMIC DNA]</scope>
    <source>
        <strain evidence="3 5">CCUG 348</strain>
    </source>
</reference>
<reference evidence="4 7" key="3">
    <citation type="submission" date="2020-12" db="EMBL/GenBank/DDBJ databases">
        <title>FDA dAtabase for Regulatory Grade micrObial Sequences (FDA-ARGOS): Supporting development and validation of Infectious Disease Dx tests.</title>
        <authorList>
            <person name="Sproer C."/>
            <person name="Gronow S."/>
            <person name="Severitt S."/>
            <person name="Schroder I."/>
            <person name="Tallon L."/>
            <person name="Sadzewicz L."/>
            <person name="Zhao X."/>
            <person name="Boylan J."/>
            <person name="Ott S."/>
            <person name="Bowen H."/>
            <person name="Vavikolanu K."/>
            <person name="Mehta A."/>
            <person name="Aluvathingal J."/>
            <person name="Nadendla S."/>
            <person name="Lowell S."/>
            <person name="Myers T."/>
            <person name="Yan Y."/>
            <person name="Sichtig H."/>
        </authorList>
    </citation>
    <scope>NUCLEOTIDE SEQUENCE [LARGE SCALE GENOMIC DNA]</scope>
    <source>
        <strain evidence="4 7">FDAARGOS_869</strain>
    </source>
</reference>
<evidence type="ECO:0008006" key="8">
    <source>
        <dbReference type="Google" id="ProtNLM"/>
    </source>
</evidence>
<keyword evidence="1" id="KW-0812">Transmembrane</keyword>
<evidence type="ECO:0000313" key="2">
    <source>
        <dbReference type="EMBL" id="OBX51138.1"/>
    </source>
</evidence>
<organism evidence="2 6">
    <name type="scientific">Moraxella nonliquefaciens</name>
    <dbReference type="NCBI Taxonomy" id="478"/>
    <lineage>
        <taxon>Bacteria</taxon>
        <taxon>Pseudomonadati</taxon>
        <taxon>Pseudomonadota</taxon>
        <taxon>Gammaproteobacteria</taxon>
        <taxon>Moraxellales</taxon>
        <taxon>Moraxellaceae</taxon>
        <taxon>Moraxella</taxon>
    </lineage>
</organism>
<evidence type="ECO:0000313" key="4">
    <source>
        <dbReference type="EMBL" id="QPT45150.1"/>
    </source>
</evidence>
<keyword evidence="1" id="KW-1133">Transmembrane helix</keyword>
<dbReference type="EMBL" id="LZDN01000007">
    <property type="protein sequence ID" value="OBX51138.1"/>
    <property type="molecule type" value="Genomic_DNA"/>
</dbReference>